<dbReference type="Gene3D" id="2.170.270.10">
    <property type="entry name" value="SET domain"/>
    <property type="match status" value="1"/>
</dbReference>
<keyword evidence="6" id="KW-0479">Metal-binding</keyword>
<dbReference type="InterPro" id="IPR050973">
    <property type="entry name" value="H3K9_Histone-Lys_N-MTase"/>
</dbReference>
<dbReference type="WBParaSite" id="Pan_g1785.t1">
    <property type="protein sequence ID" value="Pan_g1785.t1"/>
    <property type="gene ID" value="Pan_g1785"/>
</dbReference>
<feature type="domain" description="SET" evidence="8">
    <location>
        <begin position="30"/>
        <end position="147"/>
    </location>
</feature>
<dbReference type="AlphaFoldDB" id="A0A7E4V8C7"/>
<evidence type="ECO:0000256" key="2">
    <source>
        <dbReference type="ARBA" id="ARBA00022454"/>
    </source>
</evidence>
<evidence type="ECO:0000256" key="4">
    <source>
        <dbReference type="ARBA" id="ARBA00022679"/>
    </source>
</evidence>
<name>A0A7E4V8C7_PANRE</name>
<dbReference type="GO" id="GO:0032259">
    <property type="term" value="P:methylation"/>
    <property type="evidence" value="ECO:0007669"/>
    <property type="project" value="UniProtKB-KW"/>
</dbReference>
<dbReference type="PROSITE" id="PS50280">
    <property type="entry name" value="SET"/>
    <property type="match status" value="1"/>
</dbReference>
<keyword evidence="7" id="KW-0862">Zinc</keyword>
<keyword evidence="3" id="KW-0489">Methyltransferase</keyword>
<proteinExistence type="predicted"/>
<evidence type="ECO:0000256" key="6">
    <source>
        <dbReference type="ARBA" id="ARBA00022723"/>
    </source>
</evidence>
<dbReference type="Pfam" id="PF00856">
    <property type="entry name" value="SET"/>
    <property type="match status" value="1"/>
</dbReference>
<keyword evidence="2" id="KW-0158">Chromosome</keyword>
<keyword evidence="5" id="KW-0949">S-adenosyl-L-methionine</keyword>
<sequence length="154" mass="17850">MAPHHKSAKVMVSPPESPGAYSLRTPPVDNFLEVRASEIHGKGLFTTVFIPAGRRVIDYDAEVINEEERVRRSPRYKQRSRVPLFFQLEADRVLDVMNPDAGDWFYANHSCNPNMWSKVYGRTGSKKMLLYAKRDIQPGEELTFDYTQRRIYRA</sequence>
<evidence type="ECO:0000313" key="10">
    <source>
        <dbReference type="WBParaSite" id="Pan_g1785.t1"/>
    </source>
</evidence>
<dbReference type="PANTHER" id="PTHR46223">
    <property type="entry name" value="HISTONE-LYSINE N-METHYLTRANSFERASE SUV39H"/>
    <property type="match status" value="1"/>
</dbReference>
<organism evidence="9 10">
    <name type="scientific">Panagrellus redivivus</name>
    <name type="common">Microworm</name>
    <dbReference type="NCBI Taxonomy" id="6233"/>
    <lineage>
        <taxon>Eukaryota</taxon>
        <taxon>Metazoa</taxon>
        <taxon>Ecdysozoa</taxon>
        <taxon>Nematoda</taxon>
        <taxon>Chromadorea</taxon>
        <taxon>Rhabditida</taxon>
        <taxon>Tylenchina</taxon>
        <taxon>Panagrolaimomorpha</taxon>
        <taxon>Panagrolaimoidea</taxon>
        <taxon>Panagrolaimidae</taxon>
        <taxon>Panagrellus</taxon>
    </lineage>
</organism>
<evidence type="ECO:0000256" key="3">
    <source>
        <dbReference type="ARBA" id="ARBA00022603"/>
    </source>
</evidence>
<comment type="subcellular location">
    <subcellularLocation>
        <location evidence="1">Chromosome</location>
    </subcellularLocation>
</comment>
<dbReference type="SUPFAM" id="SSF82199">
    <property type="entry name" value="SET domain"/>
    <property type="match status" value="1"/>
</dbReference>
<evidence type="ECO:0000313" key="9">
    <source>
        <dbReference type="Proteomes" id="UP000492821"/>
    </source>
</evidence>
<evidence type="ECO:0000256" key="5">
    <source>
        <dbReference type="ARBA" id="ARBA00022691"/>
    </source>
</evidence>
<dbReference type="PANTHER" id="PTHR46223:SF3">
    <property type="entry name" value="HISTONE-LYSINE N-METHYLTRANSFERASE SET-23"/>
    <property type="match status" value="1"/>
</dbReference>
<dbReference type="GO" id="GO:0008168">
    <property type="term" value="F:methyltransferase activity"/>
    <property type="evidence" value="ECO:0007669"/>
    <property type="project" value="UniProtKB-KW"/>
</dbReference>
<keyword evidence="4" id="KW-0808">Transferase</keyword>
<dbReference type="InterPro" id="IPR001214">
    <property type="entry name" value="SET_dom"/>
</dbReference>
<dbReference type="GO" id="GO:0046872">
    <property type="term" value="F:metal ion binding"/>
    <property type="evidence" value="ECO:0007669"/>
    <property type="project" value="UniProtKB-KW"/>
</dbReference>
<evidence type="ECO:0000256" key="1">
    <source>
        <dbReference type="ARBA" id="ARBA00004286"/>
    </source>
</evidence>
<dbReference type="Proteomes" id="UP000492821">
    <property type="component" value="Unassembled WGS sequence"/>
</dbReference>
<keyword evidence="9" id="KW-1185">Reference proteome</keyword>
<dbReference type="InterPro" id="IPR046341">
    <property type="entry name" value="SET_dom_sf"/>
</dbReference>
<accession>A0A7E4V8C7</accession>
<evidence type="ECO:0000256" key="7">
    <source>
        <dbReference type="ARBA" id="ARBA00022833"/>
    </source>
</evidence>
<dbReference type="SMART" id="SM00317">
    <property type="entry name" value="SET"/>
    <property type="match status" value="1"/>
</dbReference>
<reference evidence="10" key="2">
    <citation type="submission" date="2020-10" db="UniProtKB">
        <authorList>
            <consortium name="WormBaseParasite"/>
        </authorList>
    </citation>
    <scope>IDENTIFICATION</scope>
</reference>
<evidence type="ECO:0000259" key="8">
    <source>
        <dbReference type="PROSITE" id="PS50280"/>
    </source>
</evidence>
<reference evidence="9" key="1">
    <citation type="journal article" date="2013" name="Genetics">
        <title>The draft genome and transcriptome of Panagrellus redivivus are shaped by the harsh demands of a free-living lifestyle.</title>
        <authorList>
            <person name="Srinivasan J."/>
            <person name="Dillman A.R."/>
            <person name="Macchietto M.G."/>
            <person name="Heikkinen L."/>
            <person name="Lakso M."/>
            <person name="Fracchia K.M."/>
            <person name="Antoshechkin I."/>
            <person name="Mortazavi A."/>
            <person name="Wong G."/>
            <person name="Sternberg P.W."/>
        </authorList>
    </citation>
    <scope>NUCLEOTIDE SEQUENCE [LARGE SCALE GENOMIC DNA]</scope>
    <source>
        <strain evidence="9">MT8872</strain>
    </source>
</reference>
<dbReference type="GO" id="GO:0005694">
    <property type="term" value="C:chromosome"/>
    <property type="evidence" value="ECO:0007669"/>
    <property type="project" value="UniProtKB-SubCell"/>
</dbReference>
<protein>
    <submittedName>
        <fullName evidence="10">SET domain-containing protein</fullName>
    </submittedName>
</protein>